<name>A0A1Y1SIJ8_9GAMM</name>
<protein>
    <recommendedName>
        <fullName evidence="3">Outer membrane protein beta-barrel domain-containing protein</fullName>
    </recommendedName>
</protein>
<accession>A0A1Y1SIJ8</accession>
<evidence type="ECO:0000313" key="4">
    <source>
        <dbReference type="EMBL" id="ORE89512.1"/>
    </source>
</evidence>
<dbReference type="InterPro" id="IPR011250">
    <property type="entry name" value="OMP/PagP_B-barrel"/>
</dbReference>
<gene>
    <name evidence="4" type="ORF">ATO7_06515</name>
</gene>
<evidence type="ECO:0000313" key="5">
    <source>
        <dbReference type="Proteomes" id="UP000192342"/>
    </source>
</evidence>
<organism evidence="4 5">
    <name type="scientific">Oceanococcus atlanticus</name>
    <dbReference type="NCBI Taxonomy" id="1317117"/>
    <lineage>
        <taxon>Bacteria</taxon>
        <taxon>Pseudomonadati</taxon>
        <taxon>Pseudomonadota</taxon>
        <taxon>Gammaproteobacteria</taxon>
        <taxon>Chromatiales</taxon>
        <taxon>Oceanococcaceae</taxon>
        <taxon>Oceanococcus</taxon>
    </lineage>
</organism>
<dbReference type="EMBL" id="AQQV01000001">
    <property type="protein sequence ID" value="ORE89512.1"/>
    <property type="molecule type" value="Genomic_DNA"/>
</dbReference>
<dbReference type="RefSeq" id="WP_158523079.1">
    <property type="nucleotide sequence ID" value="NZ_AQQV01000001.1"/>
</dbReference>
<feature type="chain" id="PRO_5013322208" description="Outer membrane protein beta-barrel domain-containing protein" evidence="2">
    <location>
        <begin position="23"/>
        <end position="217"/>
    </location>
</feature>
<feature type="domain" description="Outer membrane protein beta-barrel" evidence="3">
    <location>
        <begin position="8"/>
        <end position="209"/>
    </location>
</feature>
<feature type="signal peptide" evidence="2">
    <location>
        <begin position="1"/>
        <end position="22"/>
    </location>
</feature>
<evidence type="ECO:0000259" key="3">
    <source>
        <dbReference type="Pfam" id="PF13505"/>
    </source>
</evidence>
<evidence type="ECO:0000256" key="2">
    <source>
        <dbReference type="SAM" id="SignalP"/>
    </source>
</evidence>
<sequence length="217" mass="23424">MKGKIHALVLVLGCAAVSQAHAEWFDLSSGSSGFYAGGGLHVVKVNGLLDRRLGGPNDPGGFRIDEPGYNTVAQLRGGWQVFPFLGVEAQYGLALDSDDIDNADNSQKLKLNALYGIYLKPRLAISDSFALVGSLGYNDFDYDIKRAENASADDDNASFGSFSDSGFAWGGALQLQLTPAVRLAFEYNQHYDKDDVDMFDAGFAVTYVFGQDDGGYY</sequence>
<reference evidence="4 5" key="1">
    <citation type="submission" date="2013-04" db="EMBL/GenBank/DDBJ databases">
        <title>Oceanococcus atlanticus 22II-S10r2 Genome Sequencing.</title>
        <authorList>
            <person name="Lai Q."/>
            <person name="Li G."/>
            <person name="Shao Z."/>
        </authorList>
    </citation>
    <scope>NUCLEOTIDE SEQUENCE [LARGE SCALE GENOMIC DNA]</scope>
    <source>
        <strain evidence="4 5">22II-S10r2</strain>
    </source>
</reference>
<keyword evidence="1 2" id="KW-0732">Signal</keyword>
<dbReference type="OrthoDB" id="7620169at2"/>
<proteinExistence type="predicted"/>
<dbReference type="Gene3D" id="2.40.160.20">
    <property type="match status" value="1"/>
</dbReference>
<dbReference type="AlphaFoldDB" id="A0A1Y1SIJ8"/>
<dbReference type="Proteomes" id="UP000192342">
    <property type="component" value="Unassembled WGS sequence"/>
</dbReference>
<dbReference type="Pfam" id="PF13505">
    <property type="entry name" value="OMP_b-brl"/>
    <property type="match status" value="1"/>
</dbReference>
<dbReference type="InterPro" id="IPR027385">
    <property type="entry name" value="Beta-barrel_OMP"/>
</dbReference>
<evidence type="ECO:0000256" key="1">
    <source>
        <dbReference type="ARBA" id="ARBA00022729"/>
    </source>
</evidence>
<comment type="caution">
    <text evidence="4">The sequence shown here is derived from an EMBL/GenBank/DDBJ whole genome shotgun (WGS) entry which is preliminary data.</text>
</comment>
<dbReference type="SUPFAM" id="SSF56925">
    <property type="entry name" value="OMPA-like"/>
    <property type="match status" value="1"/>
</dbReference>
<keyword evidence="5" id="KW-1185">Reference proteome</keyword>